<comment type="caution">
    <text evidence="1">The sequence shown here is derived from an EMBL/GenBank/DDBJ whole genome shotgun (WGS) entry which is preliminary data.</text>
</comment>
<accession>A0AAD3D748</accession>
<evidence type="ECO:0000313" key="1">
    <source>
        <dbReference type="EMBL" id="GFH57224.1"/>
    </source>
</evidence>
<dbReference type="EMBL" id="BLLK01000057">
    <property type="protein sequence ID" value="GFH57224.1"/>
    <property type="molecule type" value="Genomic_DNA"/>
</dbReference>
<sequence>MPKKEDPYRGDNFKPGILPCDIVDLGSQYKTKTKFAYLTTACKFSESLFQKDKKYELLRQTPSGAVSKSGESRVFKQIEVEEMKRHTWFNCIWKDVTRMLKSINPTLQISKFLVLKASAGCKQQRFHHDHYPDKPGKRYTVIFSIMNNTTFDVKMQAPSNAEVSIKITPASMIVFQDSCEHAGSAFEKDNFRFYFLGTPKDEKELGGDVIHFTNKNKDDDKIHLPCLYCRNHITHAKKTSKDPRRGLIEHYRKCVSKLMIVDGMKKREATKTAKERKEKSLNSVKTCMENKAKAEQEAEAETVQKKRKVD</sequence>
<reference evidence="1 2" key="1">
    <citation type="journal article" date="2021" name="Sci. Rep.">
        <title>The genome of the diatom Chaetoceros tenuissimus carries an ancient integrated fragment of an extant virus.</title>
        <authorList>
            <person name="Hongo Y."/>
            <person name="Kimura K."/>
            <person name="Takaki Y."/>
            <person name="Yoshida Y."/>
            <person name="Baba S."/>
            <person name="Kobayashi G."/>
            <person name="Nagasaki K."/>
            <person name="Hano T."/>
            <person name="Tomaru Y."/>
        </authorList>
    </citation>
    <scope>NUCLEOTIDE SEQUENCE [LARGE SCALE GENOMIC DNA]</scope>
    <source>
        <strain evidence="1 2">NIES-3715</strain>
    </source>
</reference>
<dbReference type="Proteomes" id="UP001054902">
    <property type="component" value="Unassembled WGS sequence"/>
</dbReference>
<protein>
    <submittedName>
        <fullName evidence="1">Uncharacterized protein</fullName>
    </submittedName>
</protein>
<name>A0AAD3D748_9STRA</name>
<evidence type="ECO:0000313" key="2">
    <source>
        <dbReference type="Proteomes" id="UP001054902"/>
    </source>
</evidence>
<proteinExistence type="predicted"/>
<gene>
    <name evidence="1" type="ORF">CTEN210_13700</name>
</gene>
<organism evidence="1 2">
    <name type="scientific">Chaetoceros tenuissimus</name>
    <dbReference type="NCBI Taxonomy" id="426638"/>
    <lineage>
        <taxon>Eukaryota</taxon>
        <taxon>Sar</taxon>
        <taxon>Stramenopiles</taxon>
        <taxon>Ochrophyta</taxon>
        <taxon>Bacillariophyta</taxon>
        <taxon>Coscinodiscophyceae</taxon>
        <taxon>Chaetocerotophycidae</taxon>
        <taxon>Chaetocerotales</taxon>
        <taxon>Chaetocerotaceae</taxon>
        <taxon>Chaetoceros</taxon>
    </lineage>
</organism>
<keyword evidence="2" id="KW-1185">Reference proteome</keyword>
<dbReference type="AlphaFoldDB" id="A0AAD3D748"/>